<evidence type="ECO:0000313" key="2">
    <source>
        <dbReference type="Proteomes" id="UP000647587"/>
    </source>
</evidence>
<dbReference type="EMBL" id="BMPP01000001">
    <property type="protein sequence ID" value="GGK11369.1"/>
    <property type="molecule type" value="Genomic_DNA"/>
</dbReference>
<dbReference type="Proteomes" id="UP000647587">
    <property type="component" value="Unassembled WGS sequence"/>
</dbReference>
<evidence type="ECO:0000313" key="1">
    <source>
        <dbReference type="EMBL" id="GGK11369.1"/>
    </source>
</evidence>
<accession>A0ABQ2EH18</accession>
<protein>
    <submittedName>
        <fullName evidence="1">Uncharacterized protein</fullName>
    </submittedName>
</protein>
<keyword evidence="2" id="KW-1185">Reference proteome</keyword>
<name>A0ABQ2EH18_9DEIO</name>
<organism evidence="1 2">
    <name type="scientific">Deinococcus malanensis</name>
    <dbReference type="NCBI Taxonomy" id="1706855"/>
    <lineage>
        <taxon>Bacteria</taxon>
        <taxon>Thermotogati</taxon>
        <taxon>Deinococcota</taxon>
        <taxon>Deinococci</taxon>
        <taxon>Deinococcales</taxon>
        <taxon>Deinococcaceae</taxon>
        <taxon>Deinococcus</taxon>
    </lineage>
</organism>
<sequence>MSVTPMTPHAQDELAREYAKASPARRGVIYHQWKARYGEDTAYELVMAGRAFIVYPEHPADFRASWGQPTGSRADICAAVLTLSDEQLESVSASLRRAFLKHADELWDVWALAVQMAGVA</sequence>
<reference evidence="2" key="1">
    <citation type="journal article" date="2019" name="Int. J. Syst. Evol. Microbiol.">
        <title>The Global Catalogue of Microorganisms (GCM) 10K type strain sequencing project: providing services to taxonomists for standard genome sequencing and annotation.</title>
        <authorList>
            <consortium name="The Broad Institute Genomics Platform"/>
            <consortium name="The Broad Institute Genome Sequencing Center for Infectious Disease"/>
            <person name="Wu L."/>
            <person name="Ma J."/>
        </authorList>
    </citation>
    <scope>NUCLEOTIDE SEQUENCE [LARGE SCALE GENOMIC DNA]</scope>
    <source>
        <strain evidence="2">JCM 30331</strain>
    </source>
</reference>
<comment type="caution">
    <text evidence="1">The sequence shown here is derived from an EMBL/GenBank/DDBJ whole genome shotgun (WGS) entry which is preliminary data.</text>
</comment>
<proteinExistence type="predicted"/>
<gene>
    <name evidence="1" type="ORF">GCM10008955_00740</name>
</gene>
<dbReference type="RefSeq" id="WP_189003469.1">
    <property type="nucleotide sequence ID" value="NZ_BMPP01000001.1"/>
</dbReference>